<feature type="transmembrane region" description="Helical" evidence="2">
    <location>
        <begin position="99"/>
        <end position="123"/>
    </location>
</feature>
<protein>
    <submittedName>
        <fullName evidence="3">Oligosaccharide repeat unit polymerase</fullName>
    </submittedName>
</protein>
<evidence type="ECO:0000256" key="2">
    <source>
        <dbReference type="SAM" id="Phobius"/>
    </source>
</evidence>
<keyword evidence="2" id="KW-0812">Transmembrane</keyword>
<feature type="region of interest" description="Disordered" evidence="1">
    <location>
        <begin position="429"/>
        <end position="468"/>
    </location>
</feature>
<gene>
    <name evidence="3" type="ORF">HCJ94_11555</name>
</gene>
<evidence type="ECO:0000313" key="4">
    <source>
        <dbReference type="Proteomes" id="UP000783871"/>
    </source>
</evidence>
<evidence type="ECO:0000256" key="1">
    <source>
        <dbReference type="SAM" id="MobiDB-lite"/>
    </source>
</evidence>
<accession>A0ABX0Z869</accession>
<feature type="transmembrane region" description="Helical" evidence="2">
    <location>
        <begin position="236"/>
        <end position="255"/>
    </location>
</feature>
<dbReference type="EMBL" id="JAATEO010000010">
    <property type="protein sequence ID" value="NJP32599.1"/>
    <property type="molecule type" value="Genomic_DNA"/>
</dbReference>
<evidence type="ECO:0000313" key="3">
    <source>
        <dbReference type="EMBL" id="NJP32599.1"/>
    </source>
</evidence>
<comment type="caution">
    <text evidence="3">The sequence shown here is derived from an EMBL/GenBank/DDBJ whole genome shotgun (WGS) entry which is preliminary data.</text>
</comment>
<proteinExistence type="predicted"/>
<feature type="transmembrane region" description="Helical" evidence="2">
    <location>
        <begin position="54"/>
        <end position="78"/>
    </location>
</feature>
<keyword evidence="2" id="KW-0472">Membrane</keyword>
<keyword evidence="2" id="KW-1133">Transmembrane helix</keyword>
<feature type="transmembrane region" description="Helical" evidence="2">
    <location>
        <begin position="400"/>
        <end position="416"/>
    </location>
</feature>
<dbReference type="NCBIfam" id="TIGR04370">
    <property type="entry name" value="glyco_rpt_poly"/>
    <property type="match status" value="1"/>
</dbReference>
<sequence>MWLFVPVLLLAVLHYAIAVRTYGILTPDGLFVVFNLLMVFGTLKLVDPGSSTEAFYGLLVVGAVATYLVVSLVTFLCLSASRRTTPRRMGSHAPYAVRLVRPTAAVLLVTVGSMLVTAMYFAAVGYSAFVVGLKGLLNGEPEDVRTLRLESYAGENYVFPGYANQFRNILLPSLAVILAIWFFNRPGRLGRILALLPLSLAVLGLVGTGQRGAFFLFLLTLVVYSFLAVGRALSRWVLLVPVLGTPVVLLATQVLGRSAGAENPLAATGSELYRRFLEDNQLTGVAAFNYTSQLPVSNGGEWLRSLLGVLPGDRGSTLANEVFATLYGSPVGTAPPSLWGSVHHNVGTVGVFVAAAVLAFILQAMSFHGLRRRSYNSLELIGYAGMTVVLGTWVAGGPETLLNTGLVAYLALWYWGGRIKQTNTVPVRVRRPSSRQVGPPPSPHRTVGKHRPPSATAMGRGVPVTAGR</sequence>
<dbReference type="Proteomes" id="UP000783871">
    <property type="component" value="Unassembled WGS sequence"/>
</dbReference>
<feature type="transmembrane region" description="Helical" evidence="2">
    <location>
        <begin position="346"/>
        <end position="365"/>
    </location>
</feature>
<name>A0ABX0Z869_9ACTN</name>
<feature type="transmembrane region" description="Helical" evidence="2">
    <location>
        <begin position="377"/>
        <end position="394"/>
    </location>
</feature>
<organism evidence="3 4">
    <name type="scientific">Micromonospora thermarum</name>
    <dbReference type="NCBI Taxonomy" id="2720024"/>
    <lineage>
        <taxon>Bacteria</taxon>
        <taxon>Bacillati</taxon>
        <taxon>Actinomycetota</taxon>
        <taxon>Actinomycetes</taxon>
        <taxon>Micromonosporales</taxon>
        <taxon>Micromonosporaceae</taxon>
        <taxon>Micromonospora</taxon>
    </lineage>
</organism>
<feature type="transmembrane region" description="Helical" evidence="2">
    <location>
        <begin position="212"/>
        <end position="229"/>
    </location>
</feature>
<reference evidence="3 4" key="1">
    <citation type="submission" date="2020-03" db="EMBL/GenBank/DDBJ databases">
        <title>WGS of actinomycetes isolated from Thailand.</title>
        <authorList>
            <person name="Thawai C."/>
        </authorList>
    </citation>
    <scope>NUCLEOTIDE SEQUENCE [LARGE SCALE GENOMIC DNA]</scope>
    <source>
        <strain evidence="3 4">HSS6-12</strain>
    </source>
</reference>
<feature type="transmembrane region" description="Helical" evidence="2">
    <location>
        <begin position="165"/>
        <end position="182"/>
    </location>
</feature>
<dbReference type="RefSeq" id="WP_168000983.1">
    <property type="nucleotide sequence ID" value="NZ_JAATEO010000010.1"/>
</dbReference>
<keyword evidence="4" id="KW-1185">Reference proteome</keyword>
<feature type="transmembrane region" description="Helical" evidence="2">
    <location>
        <begin position="189"/>
        <end position="206"/>
    </location>
</feature>